<feature type="compositionally biased region" description="Gly residues" evidence="5">
    <location>
        <begin position="283"/>
        <end position="301"/>
    </location>
</feature>
<feature type="compositionally biased region" description="Basic and acidic residues" evidence="5">
    <location>
        <begin position="398"/>
        <end position="407"/>
    </location>
</feature>
<evidence type="ECO:0000256" key="4">
    <source>
        <dbReference type="PROSITE-ProRule" id="PRU00094"/>
    </source>
</evidence>
<dbReference type="InterPro" id="IPR035965">
    <property type="entry name" value="PAS-like_dom_sf"/>
</dbReference>
<feature type="domain" description="GATA-type" evidence="7">
    <location>
        <begin position="430"/>
        <end position="478"/>
    </location>
</feature>
<keyword evidence="2 4" id="KW-0863">Zinc-finger</keyword>
<dbReference type="Gene3D" id="3.30.450.20">
    <property type="entry name" value="PAS domain"/>
    <property type="match status" value="1"/>
</dbReference>
<feature type="region of interest" description="Disordered" evidence="5">
    <location>
        <begin position="123"/>
        <end position="207"/>
    </location>
</feature>
<evidence type="ECO:0000256" key="1">
    <source>
        <dbReference type="ARBA" id="ARBA00022723"/>
    </source>
</evidence>
<reference evidence="8" key="1">
    <citation type="submission" date="2013-07" db="EMBL/GenBank/DDBJ databases">
        <authorList>
            <consortium name="The Broad Institute Genome Sequencing Platform"/>
            <person name="Cuomo C."/>
            <person name="Litvintseva A."/>
            <person name="Chen Y."/>
            <person name="Heitman J."/>
            <person name="Sun S."/>
            <person name="Springer D."/>
            <person name="Dromer F."/>
            <person name="Young S.K."/>
            <person name="Zeng Q."/>
            <person name="Gargeya S."/>
            <person name="Fitzgerald M."/>
            <person name="Abouelleil A."/>
            <person name="Alvarado L."/>
            <person name="Berlin A.M."/>
            <person name="Chapman S.B."/>
            <person name="Dewar J."/>
            <person name="Goldberg J."/>
            <person name="Griggs A."/>
            <person name="Gujja S."/>
            <person name="Hansen M."/>
            <person name="Howarth C."/>
            <person name="Imamovic A."/>
            <person name="Larimer J."/>
            <person name="McCowan C."/>
            <person name="Murphy C."/>
            <person name="Pearson M."/>
            <person name="Priest M."/>
            <person name="Roberts A."/>
            <person name="Saif S."/>
            <person name="Shea T."/>
            <person name="Sykes S."/>
            <person name="Wortman J."/>
            <person name="Nusbaum C."/>
            <person name="Birren B."/>
        </authorList>
    </citation>
    <scope>NUCLEOTIDE SEQUENCE</scope>
    <source>
        <strain evidence="8">CBS 10117</strain>
    </source>
</reference>
<feature type="compositionally biased region" description="Low complexity" evidence="5">
    <location>
        <begin position="234"/>
        <end position="248"/>
    </location>
</feature>
<protein>
    <recommendedName>
        <fullName evidence="10">GATA-type domain-containing protein</fullName>
    </recommendedName>
</protein>
<dbReference type="GO" id="GO:0043565">
    <property type="term" value="F:sequence-specific DNA binding"/>
    <property type="evidence" value="ECO:0007669"/>
    <property type="project" value="InterPro"/>
</dbReference>
<feature type="region of interest" description="Disordered" evidence="5">
    <location>
        <begin position="277"/>
        <end position="307"/>
    </location>
</feature>
<dbReference type="SUPFAM" id="SSF55785">
    <property type="entry name" value="PYP-like sensor domain (PAS domain)"/>
    <property type="match status" value="1"/>
</dbReference>
<dbReference type="PROSITE" id="PS50112">
    <property type="entry name" value="PAS"/>
    <property type="match status" value="1"/>
</dbReference>
<dbReference type="Gene3D" id="3.30.50.10">
    <property type="entry name" value="Erythroid Transcription Factor GATA-1, subunit A"/>
    <property type="match status" value="1"/>
</dbReference>
<gene>
    <name evidence="8" type="ORF">I303_108276</name>
</gene>
<dbReference type="PANTHER" id="PTHR45658">
    <property type="entry name" value="GATA TRANSCRIPTION FACTOR"/>
    <property type="match status" value="1"/>
</dbReference>
<dbReference type="PROSITE" id="PS50114">
    <property type="entry name" value="GATA_ZN_FINGER_2"/>
    <property type="match status" value="1"/>
</dbReference>
<keyword evidence="9" id="KW-1185">Reference proteome</keyword>
<keyword evidence="1" id="KW-0479">Metal-binding</keyword>
<evidence type="ECO:0000313" key="8">
    <source>
        <dbReference type="EMBL" id="WWC65655.1"/>
    </source>
</evidence>
<name>A0AAJ8KXE6_9TREE</name>
<feature type="compositionally biased region" description="Low complexity" evidence="5">
    <location>
        <begin position="357"/>
        <end position="384"/>
    </location>
</feature>
<dbReference type="KEGG" id="kdj:28971096"/>
<dbReference type="GO" id="GO:0008270">
    <property type="term" value="F:zinc ion binding"/>
    <property type="evidence" value="ECO:0007669"/>
    <property type="project" value="UniProtKB-KW"/>
</dbReference>
<evidence type="ECO:0000313" key="9">
    <source>
        <dbReference type="Proteomes" id="UP000078595"/>
    </source>
</evidence>
<dbReference type="RefSeq" id="XP_065825867.1">
    <property type="nucleotide sequence ID" value="XM_065969795.1"/>
</dbReference>
<feature type="domain" description="PAS" evidence="6">
    <location>
        <begin position="73"/>
        <end position="120"/>
    </location>
</feature>
<dbReference type="InterPro" id="IPR000679">
    <property type="entry name" value="Znf_GATA"/>
</dbReference>
<dbReference type="GO" id="GO:0006355">
    <property type="term" value="P:regulation of DNA-templated transcription"/>
    <property type="evidence" value="ECO:0007669"/>
    <property type="project" value="InterPro"/>
</dbReference>
<dbReference type="SMART" id="SM00401">
    <property type="entry name" value="ZnF_GATA"/>
    <property type="match status" value="1"/>
</dbReference>
<dbReference type="SUPFAM" id="SSF57716">
    <property type="entry name" value="Glucocorticoid receptor-like (DNA-binding domain)"/>
    <property type="match status" value="1"/>
</dbReference>
<evidence type="ECO:0000256" key="5">
    <source>
        <dbReference type="SAM" id="MobiDB-lite"/>
    </source>
</evidence>
<evidence type="ECO:0000259" key="6">
    <source>
        <dbReference type="PROSITE" id="PS50112"/>
    </source>
</evidence>
<dbReference type="Proteomes" id="UP000078595">
    <property type="component" value="Chromosome 11"/>
</dbReference>
<dbReference type="GeneID" id="28971096"/>
<organism evidence="8 9">
    <name type="scientific">Kwoniella dejecticola CBS 10117</name>
    <dbReference type="NCBI Taxonomy" id="1296121"/>
    <lineage>
        <taxon>Eukaryota</taxon>
        <taxon>Fungi</taxon>
        <taxon>Dikarya</taxon>
        <taxon>Basidiomycota</taxon>
        <taxon>Agaricomycotina</taxon>
        <taxon>Tremellomycetes</taxon>
        <taxon>Tremellales</taxon>
        <taxon>Cryptococcaceae</taxon>
        <taxon>Kwoniella</taxon>
    </lineage>
</organism>
<dbReference type="EMBL" id="CP144540">
    <property type="protein sequence ID" value="WWC65655.1"/>
    <property type="molecule type" value="Genomic_DNA"/>
</dbReference>
<feature type="compositionally biased region" description="Polar residues" evidence="5">
    <location>
        <begin position="152"/>
        <end position="168"/>
    </location>
</feature>
<evidence type="ECO:0000256" key="2">
    <source>
        <dbReference type="ARBA" id="ARBA00022771"/>
    </source>
</evidence>
<accession>A0AAJ8KXE6</accession>
<feature type="region of interest" description="Disordered" evidence="5">
    <location>
        <begin position="222"/>
        <end position="256"/>
    </location>
</feature>
<sequence length="479" mass="50131">MSLLASSLAGANYMTTNNEDRESATNGAAEFTRRKKWPEILLKELVGGSIFCLKPIMIRKESGPQSTTTWNWKIIYSSPAVGEMLGQKPAELEGKDFLDLVFAADHSQIQTFFHHLLTPSLPHHGSSSSTSITTSSNSGPGANAGGSASSPTLGDSQTTYVRMLNSSINGSTDNSPDSSNDSSNTTNSNSNGTGNANASASANSKRGGPVVWELRAHASGLGDEIPISGTENFGTTQGGTVQQQPQGGENSAGNGMKGKAIWVMGRRVGENILAESSLSESSGNGGNGNGNGNGGGNGVPSGNGNNQSLDAFLELKLENERLREELRELQLDLDEDMPSRKSSGPNISPTKQTAYVASSSASSSESSPSSSRSSSPSRAAGGASLTATGRPKGKTGRPPKEGKDRDKEKKRKKSSAGGINGKEGEGMHVCVTCGRTDSPEWRKGPLGPKTLCNACGLRWAKRNSNQPTRKDRKPNDGKK</sequence>
<feature type="compositionally biased region" description="Low complexity" evidence="5">
    <location>
        <begin position="123"/>
        <end position="151"/>
    </location>
</feature>
<dbReference type="CDD" id="cd00130">
    <property type="entry name" value="PAS"/>
    <property type="match status" value="1"/>
</dbReference>
<dbReference type="Pfam" id="PF00320">
    <property type="entry name" value="GATA"/>
    <property type="match status" value="1"/>
</dbReference>
<feature type="compositionally biased region" description="Polar residues" evidence="5">
    <location>
        <begin position="340"/>
        <end position="356"/>
    </location>
</feature>
<feature type="compositionally biased region" description="Low complexity" evidence="5">
    <location>
        <begin position="169"/>
        <end position="204"/>
    </location>
</feature>
<proteinExistence type="predicted"/>
<dbReference type="CDD" id="cd00202">
    <property type="entry name" value="ZnF_GATA"/>
    <property type="match status" value="1"/>
</dbReference>
<dbReference type="InterPro" id="IPR000014">
    <property type="entry name" value="PAS"/>
</dbReference>
<feature type="region of interest" description="Disordered" evidence="5">
    <location>
        <begin position="330"/>
        <end position="479"/>
    </location>
</feature>
<dbReference type="AlphaFoldDB" id="A0AAJ8KXE6"/>
<evidence type="ECO:0008006" key="10">
    <source>
        <dbReference type="Google" id="ProtNLM"/>
    </source>
</evidence>
<evidence type="ECO:0000259" key="7">
    <source>
        <dbReference type="PROSITE" id="PS50114"/>
    </source>
</evidence>
<dbReference type="InterPro" id="IPR051140">
    <property type="entry name" value="GATA_TF"/>
</dbReference>
<dbReference type="PROSITE" id="PS00344">
    <property type="entry name" value="GATA_ZN_FINGER_1"/>
    <property type="match status" value="1"/>
</dbReference>
<evidence type="ECO:0000256" key="3">
    <source>
        <dbReference type="ARBA" id="ARBA00022833"/>
    </source>
</evidence>
<reference evidence="8" key="2">
    <citation type="submission" date="2024-02" db="EMBL/GenBank/DDBJ databases">
        <title>Comparative genomics of Cryptococcus and Kwoniella reveals pathogenesis evolution and contrasting modes of karyotype evolution via chromosome fusion or intercentromeric recombination.</title>
        <authorList>
            <person name="Coelho M.A."/>
            <person name="David-Palma M."/>
            <person name="Shea T."/>
            <person name="Bowers K."/>
            <person name="McGinley-Smith S."/>
            <person name="Mohammad A.W."/>
            <person name="Gnirke A."/>
            <person name="Yurkov A.M."/>
            <person name="Nowrousian M."/>
            <person name="Sun S."/>
            <person name="Cuomo C.A."/>
            <person name="Heitman J."/>
        </authorList>
    </citation>
    <scope>NUCLEOTIDE SEQUENCE</scope>
    <source>
        <strain evidence="8">CBS 10117</strain>
    </source>
</reference>
<dbReference type="InterPro" id="IPR013088">
    <property type="entry name" value="Znf_NHR/GATA"/>
</dbReference>
<dbReference type="PANTHER" id="PTHR45658:SF18">
    <property type="entry name" value="PROTEIN GAT2"/>
    <property type="match status" value="1"/>
</dbReference>
<keyword evidence="3" id="KW-0862">Zinc</keyword>